<feature type="region of interest" description="Disordered" evidence="1">
    <location>
        <begin position="1"/>
        <end position="63"/>
    </location>
</feature>
<dbReference type="Proteomes" id="UP000282957">
    <property type="component" value="Unassembled WGS sequence"/>
</dbReference>
<comment type="caution">
    <text evidence="2">The sequence shown here is derived from an EMBL/GenBank/DDBJ whole genome shotgun (WGS) entry which is preliminary data.</text>
</comment>
<dbReference type="InterPro" id="IPR025227">
    <property type="entry name" value="DUF4169"/>
</dbReference>
<dbReference type="Pfam" id="PF13770">
    <property type="entry name" value="DUF4169"/>
    <property type="match status" value="1"/>
</dbReference>
<keyword evidence="3" id="KW-1185">Reference proteome</keyword>
<dbReference type="AlphaFoldDB" id="A0A437MPV6"/>
<evidence type="ECO:0000313" key="2">
    <source>
        <dbReference type="EMBL" id="RVT99672.1"/>
    </source>
</evidence>
<protein>
    <submittedName>
        <fullName evidence="2">DUF4169 family protein</fullName>
    </submittedName>
</protein>
<dbReference type="EMBL" id="SACL01000001">
    <property type="protein sequence ID" value="RVT99672.1"/>
    <property type="molecule type" value="Genomic_DNA"/>
</dbReference>
<evidence type="ECO:0000256" key="1">
    <source>
        <dbReference type="SAM" id="MobiDB-lite"/>
    </source>
</evidence>
<gene>
    <name evidence="2" type="ORF">EOD42_03475</name>
</gene>
<feature type="compositionally biased region" description="Basic and acidic residues" evidence="1">
    <location>
        <begin position="34"/>
        <end position="63"/>
    </location>
</feature>
<evidence type="ECO:0000313" key="3">
    <source>
        <dbReference type="Proteomes" id="UP000282957"/>
    </source>
</evidence>
<dbReference type="RefSeq" id="WP_127785915.1">
    <property type="nucleotide sequence ID" value="NZ_SACL01000001.1"/>
</dbReference>
<sequence length="63" mass="7214">MAEIFNLNKARKARAKQQAERDAAANRLAFGRTAAEKQADREAEEQRRRLLDGARLDDSRDRS</sequence>
<name>A0A437MPV6_9PROT</name>
<accession>A0A437MPV6</accession>
<organism evidence="2 3">
    <name type="scientific">Rhodovarius crocodyli</name>
    <dbReference type="NCBI Taxonomy" id="1979269"/>
    <lineage>
        <taxon>Bacteria</taxon>
        <taxon>Pseudomonadati</taxon>
        <taxon>Pseudomonadota</taxon>
        <taxon>Alphaproteobacteria</taxon>
        <taxon>Acetobacterales</taxon>
        <taxon>Roseomonadaceae</taxon>
        <taxon>Rhodovarius</taxon>
    </lineage>
</organism>
<reference evidence="2 3" key="1">
    <citation type="submission" date="2019-01" db="EMBL/GenBank/DDBJ databases">
        <authorList>
            <person name="Chen W.-M."/>
        </authorList>
    </citation>
    <scope>NUCLEOTIDE SEQUENCE [LARGE SCALE GENOMIC DNA]</scope>
    <source>
        <strain evidence="2 3">CCP-6</strain>
    </source>
</reference>
<proteinExistence type="predicted"/>